<protein>
    <submittedName>
        <fullName evidence="1">Outer membrane protein with beta-barrel domain</fullName>
    </submittedName>
</protein>
<sequence length="196" mass="22045">MRIYILFFVFLFFQNLYSFAQDAQLGTGRLSFYSDNVLGFKLGLNHSSIKSDTYQFEDITGFHLGGYLNARFNKDMAFLLELMYSLEGGSYQGNTIFHKKIALPLLLKIYFLETVNMQLGPAIELPLPNQEIGISSNLNEAENLTPTVGLSLGLGVDIKEYNLTLRYNVGTSQYYESIDGDLGSKVLQLSIGKNFD</sequence>
<proteinExistence type="predicted"/>
<accession>A0A315Z7P0</accession>
<comment type="caution">
    <text evidence="1">The sequence shown here is derived from an EMBL/GenBank/DDBJ whole genome shotgun (WGS) entry which is preliminary data.</text>
</comment>
<evidence type="ECO:0000313" key="2">
    <source>
        <dbReference type="Proteomes" id="UP000245535"/>
    </source>
</evidence>
<gene>
    <name evidence="1" type="ORF">BC781_107211</name>
</gene>
<reference evidence="1 2" key="1">
    <citation type="submission" date="2018-03" db="EMBL/GenBank/DDBJ databases">
        <title>Genomic Encyclopedia of Archaeal and Bacterial Type Strains, Phase II (KMG-II): from individual species to whole genera.</title>
        <authorList>
            <person name="Goeker M."/>
        </authorList>
    </citation>
    <scope>NUCLEOTIDE SEQUENCE [LARGE SCALE GENOMIC DNA]</scope>
    <source>
        <strain evidence="1 2">DSM 28229</strain>
    </source>
</reference>
<evidence type="ECO:0000313" key="1">
    <source>
        <dbReference type="EMBL" id="PWJ38621.1"/>
    </source>
</evidence>
<dbReference type="Proteomes" id="UP000245535">
    <property type="component" value="Unassembled WGS sequence"/>
</dbReference>
<dbReference type="OrthoDB" id="1082211at2"/>
<name>A0A315Z7P0_SEDFL</name>
<keyword evidence="2" id="KW-1185">Reference proteome</keyword>
<dbReference type="EMBL" id="QGDO01000007">
    <property type="protein sequence ID" value="PWJ38621.1"/>
    <property type="molecule type" value="Genomic_DNA"/>
</dbReference>
<dbReference type="RefSeq" id="WP_109621860.1">
    <property type="nucleotide sequence ID" value="NZ_QGDO01000007.1"/>
</dbReference>
<dbReference type="AlphaFoldDB" id="A0A315Z7P0"/>
<organism evidence="1 2">
    <name type="scientific">Sediminitomix flava</name>
    <dbReference type="NCBI Taxonomy" id="379075"/>
    <lineage>
        <taxon>Bacteria</taxon>
        <taxon>Pseudomonadati</taxon>
        <taxon>Bacteroidota</taxon>
        <taxon>Cytophagia</taxon>
        <taxon>Cytophagales</taxon>
        <taxon>Flammeovirgaceae</taxon>
        <taxon>Sediminitomix</taxon>
    </lineage>
</organism>